<feature type="non-terminal residue" evidence="1">
    <location>
        <position position="37"/>
    </location>
</feature>
<name>X0T3X0_9ZZZZ</name>
<dbReference type="AlphaFoldDB" id="X0T3X0"/>
<proteinExistence type="predicted"/>
<protein>
    <submittedName>
        <fullName evidence="1">Uncharacterized protein</fullName>
    </submittedName>
</protein>
<evidence type="ECO:0000313" key="1">
    <source>
        <dbReference type="EMBL" id="GAF70755.1"/>
    </source>
</evidence>
<gene>
    <name evidence="1" type="ORF">S01H1_12812</name>
</gene>
<organism evidence="1">
    <name type="scientific">marine sediment metagenome</name>
    <dbReference type="NCBI Taxonomy" id="412755"/>
    <lineage>
        <taxon>unclassified sequences</taxon>
        <taxon>metagenomes</taxon>
        <taxon>ecological metagenomes</taxon>
    </lineage>
</organism>
<comment type="caution">
    <text evidence="1">The sequence shown here is derived from an EMBL/GenBank/DDBJ whole genome shotgun (WGS) entry which is preliminary data.</text>
</comment>
<accession>X0T3X0</accession>
<sequence length="37" mass="4129">MADRIETHSKAITAHLQMSIVSRIEGDDLAFSVESLR</sequence>
<dbReference type="EMBL" id="BARS01006586">
    <property type="protein sequence ID" value="GAF70755.1"/>
    <property type="molecule type" value="Genomic_DNA"/>
</dbReference>
<reference evidence="1" key="1">
    <citation type="journal article" date="2014" name="Front. Microbiol.">
        <title>High frequency of phylogenetically diverse reductive dehalogenase-homologous genes in deep subseafloor sedimentary metagenomes.</title>
        <authorList>
            <person name="Kawai M."/>
            <person name="Futagami T."/>
            <person name="Toyoda A."/>
            <person name="Takaki Y."/>
            <person name="Nishi S."/>
            <person name="Hori S."/>
            <person name="Arai W."/>
            <person name="Tsubouchi T."/>
            <person name="Morono Y."/>
            <person name="Uchiyama I."/>
            <person name="Ito T."/>
            <person name="Fujiyama A."/>
            <person name="Inagaki F."/>
            <person name="Takami H."/>
        </authorList>
    </citation>
    <scope>NUCLEOTIDE SEQUENCE</scope>
    <source>
        <strain evidence="1">Expedition CK06-06</strain>
    </source>
</reference>